<feature type="domain" description="Smf/DprA SLOG" evidence="2">
    <location>
        <begin position="91"/>
        <end position="298"/>
    </location>
</feature>
<dbReference type="InterPro" id="IPR057666">
    <property type="entry name" value="DrpA_SLOG"/>
</dbReference>
<dbReference type="OrthoDB" id="9785707at2"/>
<organism evidence="3 4">
    <name type="scientific">Leucobacter triazinivorans</name>
    <dbReference type="NCBI Taxonomy" id="1784719"/>
    <lineage>
        <taxon>Bacteria</taxon>
        <taxon>Bacillati</taxon>
        <taxon>Actinomycetota</taxon>
        <taxon>Actinomycetes</taxon>
        <taxon>Micrococcales</taxon>
        <taxon>Microbacteriaceae</taxon>
        <taxon>Leucobacter</taxon>
    </lineage>
</organism>
<name>A0A4P6KD76_9MICO</name>
<dbReference type="InterPro" id="IPR003488">
    <property type="entry name" value="DprA"/>
</dbReference>
<dbReference type="Gene3D" id="3.40.50.450">
    <property type="match status" value="1"/>
</dbReference>
<dbReference type="RefSeq" id="WP_130109385.1">
    <property type="nucleotide sequence ID" value="NZ_CP035806.1"/>
</dbReference>
<dbReference type="EMBL" id="CP035806">
    <property type="protein sequence ID" value="QBE48247.1"/>
    <property type="molecule type" value="Genomic_DNA"/>
</dbReference>
<dbReference type="Pfam" id="PF02481">
    <property type="entry name" value="DNA_processg_A"/>
    <property type="match status" value="1"/>
</dbReference>
<sequence length="328" mass="34502">MENREFYESITSERMARAVIASVVPSEDSTTATALHHAGNGLEALRLAVGDDPIPSVGAPHALLWRRRFDIADIDTIRTNLDHGEAEGQQVLIPGDPDWPASLAVLGRLAPIALWAQGDTSLLADPPASRAAFVGGSECSPYGFEVASDLAEWIGADGRAVVAMHETGIAEAVTLGGLRNTNKVITVLPHGLDQETDGLDYLRNKVAGVGLLVTDRPPGAPLSTRSHRILAALAGVTTVVEAQPRSDAMMAASIARDCGREVGAVPGRVTDKASAGNNELLRQGGARLVADGSDIADLLDRNSYRIDMYALMSGAPHREVSAASGPRR</sequence>
<accession>A0A4P6KD76</accession>
<gene>
    <name evidence="3" type="ORF">EVS81_04870</name>
</gene>
<comment type="similarity">
    <text evidence="1">Belongs to the DprA/Smf family.</text>
</comment>
<dbReference type="AlphaFoldDB" id="A0A4P6KD76"/>
<evidence type="ECO:0000259" key="2">
    <source>
        <dbReference type="Pfam" id="PF02481"/>
    </source>
</evidence>
<protein>
    <submittedName>
        <fullName evidence="3">DNA processing protein DprA</fullName>
    </submittedName>
</protein>
<dbReference type="PANTHER" id="PTHR43022">
    <property type="entry name" value="PROTEIN SMF"/>
    <property type="match status" value="1"/>
</dbReference>
<evidence type="ECO:0000313" key="3">
    <source>
        <dbReference type="EMBL" id="QBE48247.1"/>
    </source>
</evidence>
<reference evidence="3 4" key="1">
    <citation type="submission" date="2019-02" db="EMBL/GenBank/DDBJ databases">
        <authorList>
            <person name="Sun L."/>
            <person name="Pan D."/>
            <person name="Wu X."/>
        </authorList>
    </citation>
    <scope>NUCLEOTIDE SEQUENCE [LARGE SCALE GENOMIC DNA]</scope>
    <source>
        <strain evidence="3 4">JW-1</strain>
    </source>
</reference>
<keyword evidence="4" id="KW-1185">Reference proteome</keyword>
<dbReference type="PANTHER" id="PTHR43022:SF1">
    <property type="entry name" value="PROTEIN SMF"/>
    <property type="match status" value="1"/>
</dbReference>
<evidence type="ECO:0000256" key="1">
    <source>
        <dbReference type="ARBA" id="ARBA00006525"/>
    </source>
</evidence>
<evidence type="ECO:0000313" key="4">
    <source>
        <dbReference type="Proteomes" id="UP000289260"/>
    </source>
</evidence>
<dbReference type="KEGG" id="ltr:EVS81_04870"/>
<dbReference type="SUPFAM" id="SSF102405">
    <property type="entry name" value="MCP/YpsA-like"/>
    <property type="match status" value="1"/>
</dbReference>
<dbReference type="GO" id="GO:0009294">
    <property type="term" value="P:DNA-mediated transformation"/>
    <property type="evidence" value="ECO:0007669"/>
    <property type="project" value="InterPro"/>
</dbReference>
<proteinExistence type="inferred from homology"/>
<dbReference type="Proteomes" id="UP000289260">
    <property type="component" value="Chromosome"/>
</dbReference>